<dbReference type="AlphaFoldDB" id="A0A926IDS5"/>
<dbReference type="Gene3D" id="3.40.50.1820">
    <property type="entry name" value="alpha/beta hydrolase"/>
    <property type="match status" value="1"/>
</dbReference>
<reference evidence="1" key="1">
    <citation type="submission" date="2020-08" db="EMBL/GenBank/DDBJ databases">
        <title>Genome public.</title>
        <authorList>
            <person name="Liu C."/>
            <person name="Sun Q."/>
        </authorList>
    </citation>
    <scope>NUCLEOTIDE SEQUENCE</scope>
    <source>
        <strain evidence="1">NSJ-12</strain>
    </source>
</reference>
<gene>
    <name evidence="1" type="ORF">H8718_04835</name>
</gene>
<evidence type="ECO:0000313" key="2">
    <source>
        <dbReference type="Proteomes" id="UP000655830"/>
    </source>
</evidence>
<dbReference type="InterPro" id="IPR029058">
    <property type="entry name" value="AB_hydrolase_fold"/>
</dbReference>
<dbReference type="RefSeq" id="WP_249331985.1">
    <property type="nucleotide sequence ID" value="NZ_JACRSY010000006.1"/>
</dbReference>
<proteinExistence type="predicted"/>
<organism evidence="1 2">
    <name type="scientific">Zhenhengia yiwuensis</name>
    <dbReference type="NCBI Taxonomy" id="2763666"/>
    <lineage>
        <taxon>Bacteria</taxon>
        <taxon>Bacillati</taxon>
        <taxon>Bacillota</taxon>
        <taxon>Clostridia</taxon>
        <taxon>Lachnospirales</taxon>
        <taxon>Lachnospiraceae</taxon>
        <taxon>Zhenhengia</taxon>
    </lineage>
</organism>
<dbReference type="ESTHER" id="9firm-a0a926ids5">
    <property type="family name" value="Bacterial_EstLip_FamXIV"/>
</dbReference>
<dbReference type="SUPFAM" id="SSF53474">
    <property type="entry name" value="alpha/beta-Hydrolases"/>
    <property type="match status" value="1"/>
</dbReference>
<accession>A0A926IDS5</accession>
<evidence type="ECO:0000313" key="1">
    <source>
        <dbReference type="EMBL" id="MBC8578856.1"/>
    </source>
</evidence>
<keyword evidence="2" id="KW-1185">Reference proteome</keyword>
<comment type="caution">
    <text evidence="1">The sequence shown here is derived from an EMBL/GenBank/DDBJ whole genome shotgun (WGS) entry which is preliminary data.</text>
</comment>
<dbReference type="Proteomes" id="UP000655830">
    <property type="component" value="Unassembled WGS sequence"/>
</dbReference>
<dbReference type="PANTHER" id="PTHR11440">
    <property type="entry name" value="LECITHIN-CHOLESTEROL ACYLTRANSFERASE-RELATED"/>
    <property type="match status" value="1"/>
</dbReference>
<dbReference type="GO" id="GO:0008374">
    <property type="term" value="F:O-acyltransferase activity"/>
    <property type="evidence" value="ECO:0007669"/>
    <property type="project" value="InterPro"/>
</dbReference>
<sequence length="310" mass="34724">MQSKTPLIYIPGLFGSLGTEILPGMGSWHFGPSHYTGKRFVKQLLDYGYTMNTDLFIMFYDWRQKVDDLALYTLGPLIHKVKQVSGVPKVNLVCHGTGGLIARTYAQSDSYDYSINHMILIGTPNAGLIPAFSYLNNGSIPITCMSNPDFISLNLNLYLQVFSKSNRMHTPFLRNSFPSLAQFIPSGDYGDYLFYTYKNRTYSIPQHYMSLTNPFLDDLNAKAHLLKDRHIEVTLFGGIGEDTTESLEVIPACNAEKYHDGKIISCHQSNQGDGCSLLRSVFAIEGQQYILNSDYGELLLQSANLLPSIL</sequence>
<dbReference type="InterPro" id="IPR003386">
    <property type="entry name" value="LACT/PDAT_acylTrfase"/>
</dbReference>
<name>A0A926IDS5_9FIRM</name>
<protein>
    <submittedName>
        <fullName evidence="1">Acetyltransferase</fullName>
    </submittedName>
</protein>
<dbReference type="Pfam" id="PF02450">
    <property type="entry name" value="LCAT"/>
    <property type="match status" value="1"/>
</dbReference>
<dbReference type="EMBL" id="JACRSY010000006">
    <property type="protein sequence ID" value="MBC8578856.1"/>
    <property type="molecule type" value="Genomic_DNA"/>
</dbReference>
<dbReference type="GO" id="GO:0006629">
    <property type="term" value="P:lipid metabolic process"/>
    <property type="evidence" value="ECO:0007669"/>
    <property type="project" value="InterPro"/>
</dbReference>